<dbReference type="EMBL" id="KQ419577">
    <property type="protein sequence ID" value="KOF83054.1"/>
    <property type="molecule type" value="Genomic_DNA"/>
</dbReference>
<gene>
    <name evidence="1" type="ORF">OCBIM_22024404mg</name>
</gene>
<evidence type="ECO:0000313" key="1">
    <source>
        <dbReference type="EMBL" id="KOF83054.1"/>
    </source>
</evidence>
<organism evidence="1">
    <name type="scientific">Octopus bimaculoides</name>
    <name type="common">California two-spotted octopus</name>
    <dbReference type="NCBI Taxonomy" id="37653"/>
    <lineage>
        <taxon>Eukaryota</taxon>
        <taxon>Metazoa</taxon>
        <taxon>Spiralia</taxon>
        <taxon>Lophotrochozoa</taxon>
        <taxon>Mollusca</taxon>
        <taxon>Cephalopoda</taxon>
        <taxon>Coleoidea</taxon>
        <taxon>Octopodiformes</taxon>
        <taxon>Octopoda</taxon>
        <taxon>Incirrata</taxon>
        <taxon>Octopodidae</taxon>
        <taxon>Octopus</taxon>
    </lineage>
</organism>
<accession>A0A0L8H1P1</accession>
<name>A0A0L8H1P1_OCTBM</name>
<protein>
    <submittedName>
        <fullName evidence="1">Uncharacterized protein</fullName>
    </submittedName>
</protein>
<proteinExistence type="predicted"/>
<dbReference type="AlphaFoldDB" id="A0A0L8H1P1"/>
<sequence length="114" mass="13836">MTTLSLYTQEEYLITHTHTHTHTHTVLQLHSYQKKKRDKEKIHMFKSMYTHTHMQFYHPYNFTLKKKKKIIQLKIFLIEKTKGRTRCHSINEKKKILDPDINSSISYKIIKHAL</sequence>
<reference evidence="1" key="1">
    <citation type="submission" date="2015-07" db="EMBL/GenBank/DDBJ databases">
        <title>MeaNS - Measles Nucleotide Surveillance Program.</title>
        <authorList>
            <person name="Tran T."/>
            <person name="Druce J."/>
        </authorList>
    </citation>
    <scope>NUCLEOTIDE SEQUENCE</scope>
    <source>
        <strain evidence="1">UCB-OBI-ISO-001</strain>
        <tissue evidence="1">Gonad</tissue>
    </source>
</reference>